<dbReference type="Proteomes" id="UP001055439">
    <property type="component" value="Chromosome 6"/>
</dbReference>
<keyword evidence="2" id="KW-1185">Reference proteome</keyword>
<organism evidence="1 2">
    <name type="scientific">Musa troglodytarum</name>
    <name type="common">fe'i banana</name>
    <dbReference type="NCBI Taxonomy" id="320322"/>
    <lineage>
        <taxon>Eukaryota</taxon>
        <taxon>Viridiplantae</taxon>
        <taxon>Streptophyta</taxon>
        <taxon>Embryophyta</taxon>
        <taxon>Tracheophyta</taxon>
        <taxon>Spermatophyta</taxon>
        <taxon>Magnoliopsida</taxon>
        <taxon>Liliopsida</taxon>
        <taxon>Zingiberales</taxon>
        <taxon>Musaceae</taxon>
        <taxon>Musa</taxon>
    </lineage>
</organism>
<name>A0A9E7G9Y3_9LILI</name>
<gene>
    <name evidence="1" type="ORF">MUK42_27571</name>
</gene>
<sequence>MEYHHPNLVLGRLFSEVATSLAVAVQSGGCSSLRSCCRWLAAASASEAVRPEASARRSVAAQAVGDNLHVSTVGELSAPAATTRAVSA</sequence>
<proteinExistence type="predicted"/>
<evidence type="ECO:0000313" key="1">
    <source>
        <dbReference type="EMBL" id="URE08822.1"/>
    </source>
</evidence>
<accession>A0A9E7G9Y3</accession>
<dbReference type="EMBL" id="CP097508">
    <property type="protein sequence ID" value="URE08822.1"/>
    <property type="molecule type" value="Genomic_DNA"/>
</dbReference>
<dbReference type="AlphaFoldDB" id="A0A9E7G9Y3"/>
<protein>
    <submittedName>
        <fullName evidence="1">Uncharacterized protein</fullName>
    </submittedName>
</protein>
<evidence type="ECO:0000313" key="2">
    <source>
        <dbReference type="Proteomes" id="UP001055439"/>
    </source>
</evidence>
<reference evidence="1" key="1">
    <citation type="submission" date="2022-05" db="EMBL/GenBank/DDBJ databases">
        <title>The Musa troglodytarum L. genome provides insights into the mechanism of non-climacteric behaviour and enrichment of carotenoids.</title>
        <authorList>
            <person name="Wang J."/>
        </authorList>
    </citation>
    <scope>NUCLEOTIDE SEQUENCE</scope>
    <source>
        <tissue evidence="1">Leaf</tissue>
    </source>
</reference>